<keyword evidence="1" id="KW-1133">Transmembrane helix</keyword>
<dbReference type="Proteomes" id="UP000769617">
    <property type="component" value="Unassembled WGS sequence"/>
</dbReference>
<proteinExistence type="predicted"/>
<dbReference type="RefSeq" id="WP_219790395.1">
    <property type="nucleotide sequence ID" value="NZ_JAHYCA010000001.1"/>
</dbReference>
<evidence type="ECO:0000256" key="1">
    <source>
        <dbReference type="SAM" id="Phobius"/>
    </source>
</evidence>
<reference evidence="2 3" key="1">
    <citation type="submission" date="2021-07" db="EMBL/GenBank/DDBJ databases">
        <authorList>
            <person name="So Y."/>
        </authorList>
    </citation>
    <scope>NUCLEOTIDE SEQUENCE [LARGE SCALE GENOMIC DNA]</scope>
    <source>
        <strain evidence="2 3">Y3S6</strain>
    </source>
</reference>
<accession>A0ABS6ZIE1</accession>
<comment type="caution">
    <text evidence="2">The sequence shown here is derived from an EMBL/GenBank/DDBJ whole genome shotgun (WGS) entry which is preliminary data.</text>
</comment>
<keyword evidence="1" id="KW-0812">Transmembrane</keyword>
<organism evidence="2 3">
    <name type="scientific">Billgrantia antri</name>
    <dbReference type="NCBI Taxonomy" id="2846777"/>
    <lineage>
        <taxon>Bacteria</taxon>
        <taxon>Pseudomonadati</taxon>
        <taxon>Pseudomonadota</taxon>
        <taxon>Gammaproteobacteria</taxon>
        <taxon>Oceanospirillales</taxon>
        <taxon>Halomonadaceae</taxon>
        <taxon>Billgrantia</taxon>
    </lineage>
</organism>
<protein>
    <submittedName>
        <fullName evidence="2">Uncharacterized protein</fullName>
    </submittedName>
</protein>
<name>A0ABS6ZIE1_9GAMM</name>
<keyword evidence="1" id="KW-0472">Membrane</keyword>
<keyword evidence="3" id="KW-1185">Reference proteome</keyword>
<evidence type="ECO:0000313" key="3">
    <source>
        <dbReference type="Proteomes" id="UP000769617"/>
    </source>
</evidence>
<sequence>MSLPEERSDMGQPSPRDTVVEASLMLMAVLPMLVSFQLSLTTGEGHWFQRSGALMVLFSVGIEYHRRHVMRCLPGAMAVTQSSLRMAHWIHRFWRSIPYVCYTAIAVGTLVWSYGDLLFA</sequence>
<evidence type="ECO:0000313" key="2">
    <source>
        <dbReference type="EMBL" id="MBW6389832.1"/>
    </source>
</evidence>
<dbReference type="EMBL" id="JAHYCA010000001">
    <property type="protein sequence ID" value="MBW6389832.1"/>
    <property type="molecule type" value="Genomic_DNA"/>
</dbReference>
<gene>
    <name evidence="2" type="ORF">KPL81_01475</name>
</gene>
<feature type="transmembrane region" description="Helical" evidence="1">
    <location>
        <begin position="93"/>
        <end position="114"/>
    </location>
</feature>